<sequence>MATDNLPSLDNLTNLLITSADLGSVKEAEFVRSIRSDKVKMLVSDNQISCVMLAPEVYNALREAAERVVKASAAAQ</sequence>
<name>A0A2K2UAI8_9ACTN</name>
<evidence type="ECO:0000313" key="2">
    <source>
        <dbReference type="Proteomes" id="UP000236197"/>
    </source>
</evidence>
<evidence type="ECO:0000313" key="1">
    <source>
        <dbReference type="EMBL" id="PNV67333.1"/>
    </source>
</evidence>
<organism evidence="1 2">
    <name type="scientific">Enteroscipio rubneri</name>
    <dbReference type="NCBI Taxonomy" id="2070686"/>
    <lineage>
        <taxon>Bacteria</taxon>
        <taxon>Bacillati</taxon>
        <taxon>Actinomycetota</taxon>
        <taxon>Coriobacteriia</taxon>
        <taxon>Eggerthellales</taxon>
        <taxon>Eggerthellaceae</taxon>
        <taxon>Enteroscipio</taxon>
    </lineage>
</organism>
<proteinExistence type="predicted"/>
<keyword evidence="2" id="KW-1185">Reference proteome</keyword>
<dbReference type="EMBL" id="PPEK01000010">
    <property type="protein sequence ID" value="PNV67333.1"/>
    <property type="molecule type" value="Genomic_DNA"/>
</dbReference>
<dbReference type="OrthoDB" id="9812494at2"/>
<accession>A0A2K2UAI8</accession>
<dbReference type="RefSeq" id="WP_103265405.1">
    <property type="nucleotide sequence ID" value="NZ_CABMLE010000010.1"/>
</dbReference>
<protein>
    <submittedName>
        <fullName evidence="1">Uncharacterized protein</fullName>
    </submittedName>
</protein>
<reference evidence="2" key="1">
    <citation type="submission" date="2018-01" db="EMBL/GenBank/DDBJ databases">
        <title>Rubneribacter badeniensis gen. nov., sp. nov., and Colonibacter rubneri, gen. nov., sp. nov., WGS of new members of the Eggerthellaceae.</title>
        <authorList>
            <person name="Danylec N."/>
            <person name="Stoll D.A."/>
            <person name="Doetsch A."/>
            <person name="Kulling S.E."/>
            <person name="Huch M."/>
        </authorList>
    </citation>
    <scope>NUCLEOTIDE SEQUENCE [LARGE SCALE GENOMIC DNA]</scope>
    <source>
        <strain evidence="2">ResAG-96</strain>
    </source>
</reference>
<gene>
    <name evidence="1" type="ORF">C2L71_08830</name>
</gene>
<dbReference type="Proteomes" id="UP000236197">
    <property type="component" value="Unassembled WGS sequence"/>
</dbReference>
<dbReference type="AlphaFoldDB" id="A0A2K2UAI8"/>
<comment type="caution">
    <text evidence="1">The sequence shown here is derived from an EMBL/GenBank/DDBJ whole genome shotgun (WGS) entry which is preliminary data.</text>
</comment>